<evidence type="ECO:0000256" key="4">
    <source>
        <dbReference type="ARBA" id="ARBA00037131"/>
    </source>
</evidence>
<dbReference type="GO" id="GO:0005737">
    <property type="term" value="C:cytoplasm"/>
    <property type="evidence" value="ECO:0007669"/>
    <property type="project" value="UniProtKB-SubCell"/>
</dbReference>
<dbReference type="SUPFAM" id="SSF52402">
    <property type="entry name" value="Adenine nucleotide alpha hydrolases-like"/>
    <property type="match status" value="2"/>
</dbReference>
<comment type="subcellular location">
    <subcellularLocation>
        <location evidence="1">Cytoplasm</location>
    </subcellularLocation>
</comment>
<comment type="function">
    <text evidence="4">Required for resistance to DNA-damaging agents.</text>
</comment>
<dbReference type="InterPro" id="IPR006016">
    <property type="entry name" value="UspA"/>
</dbReference>
<dbReference type="PANTHER" id="PTHR47892">
    <property type="entry name" value="UNIVERSAL STRESS PROTEIN E"/>
    <property type="match status" value="1"/>
</dbReference>
<evidence type="ECO:0000313" key="6">
    <source>
        <dbReference type="EMBL" id="TPH15588.1"/>
    </source>
</evidence>
<feature type="domain" description="UspA" evidence="5">
    <location>
        <begin position="4"/>
        <end position="138"/>
    </location>
</feature>
<dbReference type="OrthoDB" id="239260at2"/>
<dbReference type="Pfam" id="PF00582">
    <property type="entry name" value="Usp"/>
    <property type="match status" value="2"/>
</dbReference>
<dbReference type="PANTHER" id="PTHR47892:SF1">
    <property type="entry name" value="UNIVERSAL STRESS PROTEIN E"/>
    <property type="match status" value="1"/>
</dbReference>
<evidence type="ECO:0000259" key="5">
    <source>
        <dbReference type="Pfam" id="PF00582"/>
    </source>
</evidence>
<accession>A0A502KVA1</accession>
<sequence>MLTFQNIVYVYCDKVDNQVSLAKAVTFAEKNEAKLTVIFTFTDKTIPDSLGLSTDDISQFINEKEQQQDDILAQYADRISISKDIIFNDKYLDVVRKVGENNFDLLIKPSESEGLLSKLFGSNDMSYLRNCPCPVWLVSGEEAKESHTIVAAVDVTEGYPDEEQSTRDNLNVDILKTAYTLALLKNAQLKIVSIWSAKHESILKSSIFSHKSEEETEGYLSIEKQRAMENLNTLKQRVIEDFTTQDVELLTPELVTIKGKAREELPNYANSIDADLVVMGTVARVGIPGFIIGNTAESILYRLNQSVFAIKPQGYVSPILK</sequence>
<feature type="domain" description="UspA" evidence="5">
    <location>
        <begin position="175"/>
        <end position="311"/>
    </location>
</feature>
<keyword evidence="7" id="KW-1185">Reference proteome</keyword>
<evidence type="ECO:0000256" key="1">
    <source>
        <dbReference type="ARBA" id="ARBA00004496"/>
    </source>
</evidence>
<organism evidence="6 7">
    <name type="scientific">Litorilituus lipolyticus</name>
    <dbReference type="NCBI Taxonomy" id="2491017"/>
    <lineage>
        <taxon>Bacteria</taxon>
        <taxon>Pseudomonadati</taxon>
        <taxon>Pseudomonadota</taxon>
        <taxon>Gammaproteobacteria</taxon>
        <taxon>Alteromonadales</taxon>
        <taxon>Colwelliaceae</taxon>
        <taxon>Litorilituus</taxon>
    </lineage>
</organism>
<dbReference type="RefSeq" id="WP_140602987.1">
    <property type="nucleotide sequence ID" value="NZ_SAWY01000019.1"/>
</dbReference>
<dbReference type="EMBL" id="SAWY01000019">
    <property type="protein sequence ID" value="TPH15588.1"/>
    <property type="molecule type" value="Genomic_DNA"/>
</dbReference>
<protein>
    <recommendedName>
        <fullName evidence="5">UspA domain-containing protein</fullName>
    </recommendedName>
</protein>
<evidence type="ECO:0000256" key="3">
    <source>
        <dbReference type="ARBA" id="ARBA00022490"/>
    </source>
</evidence>
<dbReference type="Gene3D" id="3.40.50.12370">
    <property type="match status" value="1"/>
</dbReference>
<keyword evidence="3" id="KW-0963">Cytoplasm</keyword>
<dbReference type="AlphaFoldDB" id="A0A502KVA1"/>
<evidence type="ECO:0000313" key="7">
    <source>
        <dbReference type="Proteomes" id="UP000315303"/>
    </source>
</evidence>
<proteinExistence type="inferred from homology"/>
<gene>
    <name evidence="6" type="ORF">EPA86_08385</name>
</gene>
<name>A0A502KVA1_9GAMM</name>
<reference evidence="6 7" key="1">
    <citation type="submission" date="2019-01" db="EMBL/GenBank/DDBJ databases">
        <title>Litorilituus lipolytica sp. nov., isolated from intertidal sand of the Yellow Sea in China.</title>
        <authorList>
            <person name="Liu A."/>
        </authorList>
    </citation>
    <scope>NUCLEOTIDE SEQUENCE [LARGE SCALE GENOMIC DNA]</scope>
    <source>
        <strain evidence="6 7">RZ04</strain>
    </source>
</reference>
<comment type="caution">
    <text evidence="6">The sequence shown here is derived from an EMBL/GenBank/DDBJ whole genome shotgun (WGS) entry which is preliminary data.</text>
</comment>
<evidence type="ECO:0000256" key="2">
    <source>
        <dbReference type="ARBA" id="ARBA00008791"/>
    </source>
</evidence>
<dbReference type="Proteomes" id="UP000315303">
    <property type="component" value="Unassembled WGS sequence"/>
</dbReference>
<comment type="similarity">
    <text evidence="2">Belongs to the universal stress protein A family.</text>
</comment>